<evidence type="ECO:0000313" key="1">
    <source>
        <dbReference type="EMBL" id="NLR82258.1"/>
    </source>
</evidence>
<organism evidence="1 2">
    <name type="scientific">Chitinophaga eiseniae</name>
    <dbReference type="NCBI Taxonomy" id="634771"/>
    <lineage>
        <taxon>Bacteria</taxon>
        <taxon>Pseudomonadati</taxon>
        <taxon>Bacteroidota</taxon>
        <taxon>Chitinophagia</taxon>
        <taxon>Chitinophagales</taxon>
        <taxon>Chitinophagaceae</taxon>
        <taxon>Chitinophaga</taxon>
    </lineage>
</organism>
<comment type="caution">
    <text evidence="1">The sequence shown here is derived from an EMBL/GenBank/DDBJ whole genome shotgun (WGS) entry which is preliminary data.</text>
</comment>
<dbReference type="RefSeq" id="WP_168742183.1">
    <property type="nucleotide sequence ID" value="NZ_JABAHZ010000009.1"/>
</dbReference>
<accession>A0A847SV47</accession>
<proteinExistence type="predicted"/>
<protein>
    <submittedName>
        <fullName evidence="1">Uncharacterized protein</fullName>
    </submittedName>
</protein>
<sequence length="103" mass="11410">MHGAIVMDYIKSRMAELGHAQYSLRLRHFVIPPSGQGYDYVPGQLMVLVEPVELVSIVSDAGFFDLSAAKSNELQYEHTGMVTISNYAGNQTAHVRFVQAIPK</sequence>
<reference evidence="1 2" key="1">
    <citation type="submission" date="2020-04" db="EMBL/GenBank/DDBJ databases">
        <authorList>
            <person name="Yin C."/>
        </authorList>
    </citation>
    <scope>NUCLEOTIDE SEQUENCE [LARGE SCALE GENOMIC DNA]</scope>
    <source>
        <strain evidence="1 2">Ak56</strain>
    </source>
</reference>
<dbReference type="AlphaFoldDB" id="A0A847SV47"/>
<name>A0A847SV47_9BACT</name>
<dbReference type="Proteomes" id="UP000552864">
    <property type="component" value="Unassembled WGS sequence"/>
</dbReference>
<evidence type="ECO:0000313" key="2">
    <source>
        <dbReference type="Proteomes" id="UP000552864"/>
    </source>
</evidence>
<gene>
    <name evidence="1" type="ORF">HGH91_26820</name>
</gene>
<keyword evidence="2" id="KW-1185">Reference proteome</keyword>
<dbReference type="EMBL" id="JABAHZ010000009">
    <property type="protein sequence ID" value="NLR82258.1"/>
    <property type="molecule type" value="Genomic_DNA"/>
</dbReference>